<name>A0A4R4GH79_9BACT</name>
<dbReference type="PANTHER" id="PTHR30244">
    <property type="entry name" value="TRANSAMINASE"/>
    <property type="match status" value="1"/>
</dbReference>
<dbReference type="CDD" id="cd00616">
    <property type="entry name" value="AHBA_syn"/>
    <property type="match status" value="1"/>
</dbReference>
<dbReference type="GO" id="GO:0000271">
    <property type="term" value="P:polysaccharide biosynthetic process"/>
    <property type="evidence" value="ECO:0007669"/>
    <property type="project" value="TreeGrafter"/>
</dbReference>
<dbReference type="EMBL" id="SLTU01000001">
    <property type="protein sequence ID" value="TDA76096.1"/>
    <property type="molecule type" value="Genomic_DNA"/>
</dbReference>
<dbReference type="Gene3D" id="3.40.640.10">
    <property type="entry name" value="Type I PLP-dependent aspartate aminotransferase-like (Major domain)"/>
    <property type="match status" value="1"/>
</dbReference>
<evidence type="ECO:0000256" key="3">
    <source>
        <dbReference type="PIRSR" id="PIRSR000390-2"/>
    </source>
</evidence>
<dbReference type="AlphaFoldDB" id="A0A4R4GH79"/>
<feature type="modified residue" description="N6-(pyridoxal phosphate)lysine" evidence="3">
    <location>
        <position position="182"/>
    </location>
</feature>
<dbReference type="InterPro" id="IPR015421">
    <property type="entry name" value="PyrdxlP-dep_Trfase_major"/>
</dbReference>
<evidence type="ECO:0000256" key="4">
    <source>
        <dbReference type="RuleBase" id="RU004508"/>
    </source>
</evidence>
<keyword evidence="5" id="KW-0032">Aminotransferase</keyword>
<evidence type="ECO:0000256" key="2">
    <source>
        <dbReference type="PIRSR" id="PIRSR000390-1"/>
    </source>
</evidence>
<feature type="active site" description="Proton acceptor" evidence="2">
    <location>
        <position position="182"/>
    </location>
</feature>
<dbReference type="NCBIfam" id="NF008687">
    <property type="entry name" value="PRK11706.1"/>
    <property type="match status" value="1"/>
</dbReference>
<evidence type="ECO:0000313" key="6">
    <source>
        <dbReference type="Proteomes" id="UP000294527"/>
    </source>
</evidence>
<dbReference type="EC" id="2.6.1.59" evidence="5"/>
<dbReference type="GO" id="GO:0019180">
    <property type="term" value="F:dTDP-4-amino-4,6-dideoxygalactose transaminase activity"/>
    <property type="evidence" value="ECO:0007669"/>
    <property type="project" value="UniProtKB-EC"/>
</dbReference>
<dbReference type="PANTHER" id="PTHR30244:SF34">
    <property type="entry name" value="DTDP-4-AMINO-4,6-DIDEOXYGALACTOSE TRANSAMINASE"/>
    <property type="match status" value="1"/>
</dbReference>
<accession>A0A4R4GH79</accession>
<comment type="similarity">
    <text evidence="1 4">Belongs to the DegT/DnrJ/EryC1 family.</text>
</comment>
<dbReference type="Pfam" id="PF01041">
    <property type="entry name" value="DegT_DnrJ_EryC1"/>
    <property type="match status" value="1"/>
</dbReference>
<organism evidence="5 6">
    <name type="scientific">Phocaeicola dorei</name>
    <dbReference type="NCBI Taxonomy" id="357276"/>
    <lineage>
        <taxon>Bacteria</taxon>
        <taxon>Pseudomonadati</taxon>
        <taxon>Bacteroidota</taxon>
        <taxon>Bacteroidia</taxon>
        <taxon>Bacteroidales</taxon>
        <taxon>Bacteroidaceae</taxon>
        <taxon>Phocaeicola</taxon>
    </lineage>
</organism>
<keyword evidence="5" id="KW-0808">Transferase</keyword>
<dbReference type="PIRSF" id="PIRSF000390">
    <property type="entry name" value="PLP_StrS"/>
    <property type="match status" value="1"/>
</dbReference>
<dbReference type="SUPFAM" id="SSF53383">
    <property type="entry name" value="PLP-dependent transferases"/>
    <property type="match status" value="1"/>
</dbReference>
<comment type="caution">
    <text evidence="5">The sequence shown here is derived from an EMBL/GenBank/DDBJ whole genome shotgun (WGS) entry which is preliminary data.</text>
</comment>
<evidence type="ECO:0000256" key="1">
    <source>
        <dbReference type="ARBA" id="ARBA00037999"/>
    </source>
</evidence>
<protein>
    <submittedName>
        <fullName evidence="5">dTDP-4-amino-4,6-dideoxygalactose transaminase</fullName>
        <ecNumber evidence="5">2.6.1.59</ecNumber>
    </submittedName>
</protein>
<evidence type="ECO:0000313" key="5">
    <source>
        <dbReference type="EMBL" id="TDA76096.1"/>
    </source>
</evidence>
<dbReference type="Proteomes" id="UP000294527">
    <property type="component" value="Unassembled WGS sequence"/>
</dbReference>
<dbReference type="GO" id="GO:0030170">
    <property type="term" value="F:pyridoxal phosphate binding"/>
    <property type="evidence" value="ECO:0007669"/>
    <property type="project" value="TreeGrafter"/>
</dbReference>
<dbReference type="InterPro" id="IPR000653">
    <property type="entry name" value="DegT/StrS_aminotransferase"/>
</dbReference>
<proteinExistence type="inferred from homology"/>
<reference evidence="5 6" key="1">
    <citation type="journal article" date="2019" name="Nat. Microbiol.">
        <title>Genomic variation and strain-specific functional adaptation in the human gut microbiome during early life.</title>
        <authorList>
            <person name="Vatanen T."/>
            <person name="Plichta D.R."/>
            <person name="Somani J."/>
            <person name="Munch P.C."/>
            <person name="Arthur T.D."/>
            <person name="Hall A.B."/>
            <person name="Rudolf S."/>
            <person name="Oakeley E.J."/>
            <person name="Ke X."/>
            <person name="Young R.A."/>
            <person name="Haiser H.J."/>
            <person name="Kolde R."/>
            <person name="Yassour M."/>
            <person name="Luopajarvi K."/>
            <person name="Siljander H."/>
            <person name="Virtanen S.M."/>
            <person name="Ilonen J."/>
            <person name="Uibo R."/>
            <person name="Tillmann V."/>
            <person name="Mokurov S."/>
            <person name="Dorshakova N."/>
            <person name="Porter J.A."/>
            <person name="McHardy A.C."/>
            <person name="Lahdesmaki H."/>
            <person name="Vlamakis H."/>
            <person name="Huttenhower C."/>
            <person name="Knip M."/>
            <person name="Xavier R.J."/>
        </authorList>
    </citation>
    <scope>NUCLEOTIDE SEQUENCE [LARGE SCALE GENOMIC DNA]</scope>
    <source>
        <strain evidence="5 6">RJX1047</strain>
    </source>
</reference>
<dbReference type="Gene3D" id="3.90.1150.10">
    <property type="entry name" value="Aspartate Aminotransferase, domain 1"/>
    <property type="match status" value="1"/>
</dbReference>
<dbReference type="RefSeq" id="WP_132140512.1">
    <property type="nucleotide sequence ID" value="NZ_CAXSRD010000011.1"/>
</dbReference>
<sequence>MKIPFNKTYQTGDEEKYMLESVRSGAICGNNQFCKRTVELMKQKYGFNEVFLVPSGTAALEMGAMLADIGPGDEVILPSYTFSSTVNAVVIFGAKPIFCEVDPTTMNMDPERIEALITPKTKMLLPIDYAGLSCEIDKIMEIANRYNLIVMQDCAQSYGSVYKGKPCGTVPHIATFSFHETKNYSAGEGGALIVNVPEWIQRATFLQEKGTDRSLVINGMKNKYSWVDKGSSYLLSDCLAAMLYAQLLHEDEIRTKRGMLTEAYFDVFREYYYRGVVSIFQPTAEQEINHHAFWVLFDTSEHKQEFMAKCKAKDVYVYIGYMPLHSAPYGQQLGYRPEDLPITESVGDRIARLPFYTSLADEGLEYTKEVMKQAMNEIYPL</sequence>
<keyword evidence="3 4" id="KW-0663">Pyridoxal phosphate</keyword>
<dbReference type="InterPro" id="IPR015422">
    <property type="entry name" value="PyrdxlP-dep_Trfase_small"/>
</dbReference>
<gene>
    <name evidence="5" type="primary">rffA</name>
    <name evidence="5" type="ORF">E1I98_06895</name>
</gene>
<dbReference type="InterPro" id="IPR015424">
    <property type="entry name" value="PyrdxlP-dep_Trfase"/>
</dbReference>